<gene>
    <name evidence="1" type="ORF">ABT39_MTgene6367</name>
</gene>
<dbReference type="AlphaFoldDB" id="A0A117NGL2"/>
<name>A0A117NGL2_PICGL</name>
<evidence type="ECO:0000313" key="1">
    <source>
        <dbReference type="EMBL" id="KUM46912.1"/>
    </source>
</evidence>
<proteinExistence type="predicted"/>
<accession>A0A117NGL2</accession>
<reference evidence="1" key="1">
    <citation type="journal article" date="2015" name="Genome Biol. Evol.">
        <title>Organellar Genomes of White Spruce (Picea glauca): Assembly and Annotation.</title>
        <authorList>
            <person name="Jackman S.D."/>
            <person name="Warren R.L."/>
            <person name="Gibb E.A."/>
            <person name="Vandervalk B.P."/>
            <person name="Mohamadi H."/>
            <person name="Chu J."/>
            <person name="Raymond A."/>
            <person name="Pleasance S."/>
            <person name="Coope R."/>
            <person name="Wildung M.R."/>
            <person name="Ritland C.E."/>
            <person name="Bousquet J."/>
            <person name="Jones S.J."/>
            <person name="Bohlmann J."/>
            <person name="Birol I."/>
        </authorList>
    </citation>
    <scope>NUCLEOTIDE SEQUENCE [LARGE SCALE GENOMIC DNA]</scope>
    <source>
        <tissue evidence="1">Flushing bud</tissue>
    </source>
</reference>
<dbReference type="EMBL" id="LKAM01000009">
    <property type="protein sequence ID" value="KUM46912.1"/>
    <property type="molecule type" value="Genomic_DNA"/>
</dbReference>
<keyword evidence="1" id="KW-0496">Mitochondrion</keyword>
<sequence>MMIIIPLTTDLRTLGICLLYTTLSAYGFGSCSCSSLACRCFSRASIYVLDL</sequence>
<geneLocation type="mitochondrion" evidence="1"/>
<organism evidence="1">
    <name type="scientific">Picea glauca</name>
    <name type="common">White spruce</name>
    <name type="synonym">Pinus glauca</name>
    <dbReference type="NCBI Taxonomy" id="3330"/>
    <lineage>
        <taxon>Eukaryota</taxon>
        <taxon>Viridiplantae</taxon>
        <taxon>Streptophyta</taxon>
        <taxon>Embryophyta</taxon>
        <taxon>Tracheophyta</taxon>
        <taxon>Spermatophyta</taxon>
        <taxon>Pinopsida</taxon>
        <taxon>Pinidae</taxon>
        <taxon>Conifers I</taxon>
        <taxon>Pinales</taxon>
        <taxon>Pinaceae</taxon>
        <taxon>Picea</taxon>
    </lineage>
</organism>
<protein>
    <submittedName>
        <fullName evidence="1">Uncharacterized protein</fullName>
    </submittedName>
</protein>
<comment type="caution">
    <text evidence="1">The sequence shown here is derived from an EMBL/GenBank/DDBJ whole genome shotgun (WGS) entry which is preliminary data.</text>
</comment>